<name>A0A1H0QWY5_9PSEU</name>
<dbReference type="EMBL" id="FNIX01000006">
    <property type="protein sequence ID" value="SDP21767.1"/>
    <property type="molecule type" value="Genomic_DNA"/>
</dbReference>
<sequence>MPELTTLSIRVSVTPQVERGLHALVREHLASAPVRPEPQDRPGERGSIVNQSFGDVHGTLFQIGTVHGNVNRYGDR</sequence>
<evidence type="ECO:0000256" key="1">
    <source>
        <dbReference type="SAM" id="MobiDB-lite"/>
    </source>
</evidence>
<dbReference type="OrthoDB" id="3699133at2"/>
<organism evidence="2 3">
    <name type="scientific">Lentzea jiangxiensis</name>
    <dbReference type="NCBI Taxonomy" id="641025"/>
    <lineage>
        <taxon>Bacteria</taxon>
        <taxon>Bacillati</taxon>
        <taxon>Actinomycetota</taxon>
        <taxon>Actinomycetes</taxon>
        <taxon>Pseudonocardiales</taxon>
        <taxon>Pseudonocardiaceae</taxon>
        <taxon>Lentzea</taxon>
    </lineage>
</organism>
<accession>A0A1H0QWY5</accession>
<protein>
    <submittedName>
        <fullName evidence="2">Uncharacterized protein</fullName>
    </submittedName>
</protein>
<feature type="region of interest" description="Disordered" evidence="1">
    <location>
        <begin position="28"/>
        <end position="48"/>
    </location>
</feature>
<gene>
    <name evidence="2" type="ORF">SAMN05421507_10651</name>
</gene>
<reference evidence="3" key="1">
    <citation type="submission" date="2016-10" db="EMBL/GenBank/DDBJ databases">
        <authorList>
            <person name="Varghese N."/>
            <person name="Submissions S."/>
        </authorList>
    </citation>
    <scope>NUCLEOTIDE SEQUENCE [LARGE SCALE GENOMIC DNA]</scope>
    <source>
        <strain evidence="3">CGMCC 4.6609</strain>
    </source>
</reference>
<evidence type="ECO:0000313" key="3">
    <source>
        <dbReference type="Proteomes" id="UP000199691"/>
    </source>
</evidence>
<keyword evidence="3" id="KW-1185">Reference proteome</keyword>
<proteinExistence type="predicted"/>
<evidence type="ECO:0000313" key="2">
    <source>
        <dbReference type="EMBL" id="SDP21767.1"/>
    </source>
</evidence>
<dbReference type="STRING" id="641025.SAMN05421507_10651"/>
<dbReference type="Proteomes" id="UP000199691">
    <property type="component" value="Unassembled WGS sequence"/>
</dbReference>
<dbReference type="AlphaFoldDB" id="A0A1H0QWY5"/>